<evidence type="ECO:0000313" key="2">
    <source>
        <dbReference type="EMBL" id="WAS90493.1"/>
    </source>
</evidence>
<keyword evidence="1" id="KW-1133">Transmembrane helix</keyword>
<gene>
    <name evidence="2" type="ORF">O0S08_30260</name>
</gene>
<protein>
    <recommendedName>
        <fullName evidence="4">PH domain-containing protein</fullName>
    </recommendedName>
</protein>
<accession>A0ABY7GU74</accession>
<sequence>MNFAARLVPHRSTWDVVRLTWGPFFAVIALVLLGKALEGAAPAAANALALLAGPAFMVGILAVTFMWRRGPELTVADGTLVLAVRRVPVGDVQARVSQHVFKVQARFSSGTYWLPLLSLRFPDGGEVRIVRPEGGSRDRGRRPTQAPNYSLEPRQWDELVALFGAGDR</sequence>
<reference evidence="2" key="1">
    <citation type="submission" date="2022-11" db="EMBL/GenBank/DDBJ databases">
        <title>Minimal conservation of predation-associated metabolite biosynthetic gene clusters underscores biosynthetic potential of Myxococcota including descriptions for ten novel species: Archangium lansinium sp. nov., Myxococcus landrumus sp. nov., Nannocystis bai.</title>
        <authorList>
            <person name="Ahearne A."/>
            <person name="Stevens C."/>
            <person name="Dowd S."/>
        </authorList>
    </citation>
    <scope>NUCLEOTIDE SEQUENCE</scope>
    <source>
        <strain evidence="2">Fl3</strain>
    </source>
</reference>
<keyword evidence="3" id="KW-1185">Reference proteome</keyword>
<dbReference type="Proteomes" id="UP001164459">
    <property type="component" value="Chromosome"/>
</dbReference>
<dbReference type="RefSeq" id="WP_269032820.1">
    <property type="nucleotide sequence ID" value="NZ_CP114040.1"/>
</dbReference>
<feature type="transmembrane region" description="Helical" evidence="1">
    <location>
        <begin position="43"/>
        <end position="67"/>
    </location>
</feature>
<proteinExistence type="predicted"/>
<evidence type="ECO:0000256" key="1">
    <source>
        <dbReference type="SAM" id="Phobius"/>
    </source>
</evidence>
<keyword evidence="1" id="KW-0472">Membrane</keyword>
<dbReference type="EMBL" id="CP114040">
    <property type="protein sequence ID" value="WAS90493.1"/>
    <property type="molecule type" value="Genomic_DNA"/>
</dbReference>
<name>A0ABY7GU74_9BACT</name>
<organism evidence="2 3">
    <name type="scientific">Nannocystis punicea</name>
    <dbReference type="NCBI Taxonomy" id="2995304"/>
    <lineage>
        <taxon>Bacteria</taxon>
        <taxon>Pseudomonadati</taxon>
        <taxon>Myxococcota</taxon>
        <taxon>Polyangia</taxon>
        <taxon>Nannocystales</taxon>
        <taxon>Nannocystaceae</taxon>
        <taxon>Nannocystis</taxon>
    </lineage>
</organism>
<evidence type="ECO:0008006" key="4">
    <source>
        <dbReference type="Google" id="ProtNLM"/>
    </source>
</evidence>
<feature type="transmembrane region" description="Helical" evidence="1">
    <location>
        <begin position="16"/>
        <end position="37"/>
    </location>
</feature>
<keyword evidence="1" id="KW-0812">Transmembrane</keyword>
<evidence type="ECO:0000313" key="3">
    <source>
        <dbReference type="Proteomes" id="UP001164459"/>
    </source>
</evidence>